<dbReference type="InterPro" id="IPR017455">
    <property type="entry name" value="Znf_FYVE-rel"/>
</dbReference>
<dbReference type="SUPFAM" id="SSF140125">
    <property type="entry name" value="Rabenosyn-5 Rab-binding domain-like"/>
    <property type="match status" value="1"/>
</dbReference>
<dbReference type="OrthoDB" id="166134at2759"/>
<feature type="compositionally biased region" description="Polar residues" evidence="5">
    <location>
        <begin position="196"/>
        <end position="206"/>
    </location>
</feature>
<reference evidence="8" key="3">
    <citation type="submission" date="2018-08" db="EMBL/GenBank/DDBJ databases">
        <authorList>
            <person name="Guldener U."/>
        </authorList>
    </citation>
    <scope>NUCLEOTIDE SEQUENCE</scope>
    <source>
        <strain evidence="8">UB2</strain>
    </source>
</reference>
<dbReference type="EMBL" id="ULHB01000171">
    <property type="protein sequence ID" value="SYW84374.1"/>
    <property type="molecule type" value="Genomic_DNA"/>
</dbReference>
<organism evidence="7 9">
    <name type="scientific">Ustilago bromivora</name>
    <dbReference type="NCBI Taxonomy" id="307758"/>
    <lineage>
        <taxon>Eukaryota</taxon>
        <taxon>Fungi</taxon>
        <taxon>Dikarya</taxon>
        <taxon>Basidiomycota</taxon>
        <taxon>Ustilaginomycotina</taxon>
        <taxon>Ustilaginomycetes</taxon>
        <taxon>Ustilaginales</taxon>
        <taxon>Ustilaginaceae</taxon>
        <taxon>Ustilago</taxon>
    </lineage>
</organism>
<dbReference type="SMART" id="SM00064">
    <property type="entry name" value="FYVE"/>
    <property type="match status" value="1"/>
</dbReference>
<feature type="compositionally biased region" description="Low complexity" evidence="5">
    <location>
        <begin position="242"/>
        <end position="264"/>
    </location>
</feature>
<feature type="region of interest" description="Disordered" evidence="5">
    <location>
        <begin position="706"/>
        <end position="746"/>
    </location>
</feature>
<evidence type="ECO:0000259" key="6">
    <source>
        <dbReference type="PROSITE" id="PS50178"/>
    </source>
</evidence>
<feature type="region of interest" description="Disordered" evidence="5">
    <location>
        <begin position="550"/>
        <end position="570"/>
    </location>
</feature>
<sequence>MTAEGAAGPSSDTSASAKRLSYVPYQRKGHLRNGSSVSQTPATPPEAESSTPSPSSASASHRPSGESIRSTASSSAGKQASSGSPSTSARLEGREPSHRRTTSSASTRQPVTPSRIASSFGRPAVASPLGVGLVRPHRDLDAPPPPLRVASKLASNSSTLSSANAKQVVSSSTQAQAFSSTSASNSTASMRHDRTQSNASASTVRATDSPRAPQKMPDSPRTSSRIQTKPATANSTHNTTRNGATSNGSANGSTSVASSTASSVPGYSKASSAVGSPHGSRSSTPIIGASGTSIPAHVNSYAALLAAQSRLGPIPVPQGVALAQAAGANPAATGQTMALPTSDGRTTAYRSGFQPKGVLRIRTSEFAELRRKGRSEGEMEEQRMDRRLAKLIAIHFEPVSDTEKASAGPAAKKSFGSSFIDLDLDEFKRDPSSVIRKGGSDLWTSFRARGRGEDPAIRQAEQTIVNWQDDSEAKACPICATPFSFTVRKHHCRLCGRVVCASPHLTRLAWAEQMGSGTGKTLTAEEKAELESKCSGNIVADPITGRIEEVKEGTTSSSSSSTSNPASSKGVRVCCDCKSIIRKRQYMMDDEPLPVFMKLYEALMRVQKEIEQSLPEFQEMLLGLQKQDQTAALGSSIRANIELQRDAVQARKQLLANFATYDELAKRIRALPSDSAGDAAQERIQHAIFTRAHLFLQQNMLPLQSLPRLGSKKSDGGSDTTGSAPGSPQPASPRLGPRRAQHSNKVSVSSIVSSRSLFGGGSGGSSLRANSAAELDQQLNPDEEEDDEADANADAAQLREQLNVLLEQEKLVADYVESAAKARKFEDAKTLKKSHEDLCKEILRIQRKLVVKGHGR</sequence>
<dbReference type="Proteomes" id="UP000179920">
    <property type="component" value="Chromosome III"/>
</dbReference>
<name>A0A1K0FZT6_9BASI</name>
<dbReference type="InterPro" id="IPR000306">
    <property type="entry name" value="Znf_FYVE"/>
</dbReference>
<evidence type="ECO:0000313" key="8">
    <source>
        <dbReference type="EMBL" id="SYW84374.1"/>
    </source>
</evidence>
<evidence type="ECO:0000313" key="9">
    <source>
        <dbReference type="Proteomes" id="UP000179920"/>
    </source>
</evidence>
<dbReference type="PANTHER" id="PTHR23164:SF30">
    <property type="entry name" value="EARLY ENDOSOME ANTIGEN 1"/>
    <property type="match status" value="1"/>
</dbReference>
<dbReference type="PANTHER" id="PTHR23164">
    <property type="entry name" value="EARLY ENDOSOME ANTIGEN 1"/>
    <property type="match status" value="1"/>
</dbReference>
<dbReference type="InterPro" id="IPR036531">
    <property type="entry name" value="Rbsn_Rab-bd_sf"/>
</dbReference>
<evidence type="ECO:0000313" key="10">
    <source>
        <dbReference type="Proteomes" id="UP000658997"/>
    </source>
</evidence>
<dbReference type="SUPFAM" id="SSF57903">
    <property type="entry name" value="FYVE/PHD zinc finger"/>
    <property type="match status" value="1"/>
</dbReference>
<evidence type="ECO:0000256" key="1">
    <source>
        <dbReference type="ARBA" id="ARBA00022723"/>
    </source>
</evidence>
<protein>
    <submittedName>
        <fullName evidence="7">Related to vacuolar segregation protein PEP7</fullName>
    </submittedName>
</protein>
<dbReference type="GO" id="GO:0008270">
    <property type="term" value="F:zinc ion binding"/>
    <property type="evidence" value="ECO:0007669"/>
    <property type="project" value="UniProtKB-KW"/>
</dbReference>
<dbReference type="Pfam" id="PF01363">
    <property type="entry name" value="FYVE"/>
    <property type="match status" value="1"/>
</dbReference>
<dbReference type="Proteomes" id="UP000658997">
    <property type="component" value="Unassembled WGS sequence"/>
</dbReference>
<evidence type="ECO:0000313" key="7">
    <source>
        <dbReference type="EMBL" id="SAM77615.1"/>
    </source>
</evidence>
<accession>A0A1K0FZT6</accession>
<dbReference type="PROSITE" id="PS50178">
    <property type="entry name" value="ZF_FYVE"/>
    <property type="match status" value="1"/>
</dbReference>
<reference evidence="7" key="2">
    <citation type="submission" date="2016-04" db="EMBL/GenBank/DDBJ databases">
        <authorList>
            <person name="Evans L.H."/>
            <person name="Alamgir A."/>
            <person name="Owens N."/>
            <person name="Weber N.D."/>
            <person name="Virtaneva K."/>
            <person name="Barbian K."/>
            <person name="Babar A."/>
            <person name="Rosenke K."/>
        </authorList>
    </citation>
    <scope>NUCLEOTIDE SEQUENCE</scope>
    <source>
        <strain evidence="7">UB2112</strain>
    </source>
</reference>
<dbReference type="InterPro" id="IPR021565">
    <property type="entry name" value="Rbsn_Rab-bd"/>
</dbReference>
<feature type="compositionally biased region" description="Low complexity" evidence="5">
    <location>
        <begin position="554"/>
        <end position="563"/>
    </location>
</feature>
<keyword evidence="10" id="KW-1185">Reference proteome</keyword>
<dbReference type="InterPro" id="IPR011011">
    <property type="entry name" value="Znf_FYVE_PHD"/>
</dbReference>
<feature type="compositionally biased region" description="Polar residues" evidence="5">
    <location>
        <begin position="220"/>
        <end position="241"/>
    </location>
</feature>
<keyword evidence="3" id="KW-0862">Zinc</keyword>
<feature type="compositionally biased region" description="Low complexity" evidence="5">
    <location>
        <begin position="150"/>
        <end position="189"/>
    </location>
</feature>
<evidence type="ECO:0000256" key="2">
    <source>
        <dbReference type="ARBA" id="ARBA00022771"/>
    </source>
</evidence>
<keyword evidence="1" id="KW-0479">Metal-binding</keyword>
<evidence type="ECO:0000256" key="3">
    <source>
        <dbReference type="ARBA" id="ARBA00022833"/>
    </source>
</evidence>
<reference evidence="9" key="1">
    <citation type="submission" date="2016-04" db="EMBL/GenBank/DDBJ databases">
        <authorList>
            <person name="Guldener U."/>
            <person name="Guldener U."/>
        </authorList>
    </citation>
    <scope>NUCLEOTIDE SEQUENCE [LARGE SCALE GENOMIC DNA]</scope>
    <source>
        <strain evidence="9">UB2112</strain>
    </source>
</reference>
<gene>
    <name evidence="8" type="ORF">UBRO2_05474</name>
    <name evidence="7" type="ORF">UBRO_01837</name>
</gene>
<feature type="compositionally biased region" description="Polar residues" evidence="5">
    <location>
        <begin position="269"/>
        <end position="288"/>
    </location>
</feature>
<dbReference type="EMBL" id="LT558119">
    <property type="protein sequence ID" value="SAM77615.1"/>
    <property type="molecule type" value="Genomic_DNA"/>
</dbReference>
<feature type="domain" description="FYVE-type" evidence="6">
    <location>
        <begin position="470"/>
        <end position="582"/>
    </location>
</feature>
<proteinExistence type="predicted"/>
<dbReference type="Pfam" id="PF11464">
    <property type="entry name" value="Rbsn"/>
    <property type="match status" value="1"/>
</dbReference>
<feature type="region of interest" description="Disordered" evidence="5">
    <location>
        <begin position="1"/>
        <end position="288"/>
    </location>
</feature>
<keyword evidence="2 4" id="KW-0863">Zinc-finger</keyword>
<dbReference type="AlphaFoldDB" id="A0A1K0FZT6"/>
<dbReference type="CDD" id="cd15737">
    <property type="entry name" value="FYVE2_Vac1p_like"/>
    <property type="match status" value="1"/>
</dbReference>
<dbReference type="Gene3D" id="3.30.40.10">
    <property type="entry name" value="Zinc/RING finger domain, C3HC4 (zinc finger)"/>
    <property type="match status" value="1"/>
</dbReference>
<dbReference type="InterPro" id="IPR013083">
    <property type="entry name" value="Znf_RING/FYVE/PHD"/>
</dbReference>
<feature type="compositionally biased region" description="Low complexity" evidence="5">
    <location>
        <begin position="45"/>
        <end position="86"/>
    </location>
</feature>
<evidence type="ECO:0000256" key="5">
    <source>
        <dbReference type="SAM" id="MobiDB-lite"/>
    </source>
</evidence>
<evidence type="ECO:0000256" key="4">
    <source>
        <dbReference type="PROSITE-ProRule" id="PRU00091"/>
    </source>
</evidence>